<dbReference type="EMBL" id="CP000606">
    <property type="protein sequence ID" value="ABO24810.1"/>
    <property type="molecule type" value="Genomic_DNA"/>
</dbReference>
<evidence type="ECO:0008006" key="3">
    <source>
        <dbReference type="Google" id="ProtNLM"/>
    </source>
</evidence>
<dbReference type="AlphaFoldDB" id="A3QH62"/>
<evidence type="ECO:0000313" key="2">
    <source>
        <dbReference type="Proteomes" id="UP000001558"/>
    </source>
</evidence>
<dbReference type="GO" id="GO:0008408">
    <property type="term" value="F:3'-5' exonuclease activity"/>
    <property type="evidence" value="ECO:0007669"/>
    <property type="project" value="InterPro"/>
</dbReference>
<dbReference type="HOGENOM" id="CLU_169027_0_0_6"/>
<keyword evidence="2" id="KW-1185">Reference proteome</keyword>
<evidence type="ECO:0000313" key="1">
    <source>
        <dbReference type="EMBL" id="ABO24810.1"/>
    </source>
</evidence>
<dbReference type="GO" id="GO:0006260">
    <property type="term" value="P:DNA replication"/>
    <property type="evidence" value="ECO:0007669"/>
    <property type="project" value="InterPro"/>
</dbReference>
<dbReference type="Proteomes" id="UP000001558">
    <property type="component" value="Chromosome"/>
</dbReference>
<dbReference type="SUPFAM" id="SSF102220">
    <property type="entry name" value="DNA polymerase III psi subunit"/>
    <property type="match status" value="1"/>
</dbReference>
<proteinExistence type="predicted"/>
<name>A3QH62_SHELP</name>
<organism evidence="1 2">
    <name type="scientific">Shewanella loihica (strain ATCC BAA-1088 / PV-4)</name>
    <dbReference type="NCBI Taxonomy" id="323850"/>
    <lineage>
        <taxon>Bacteria</taxon>
        <taxon>Pseudomonadati</taxon>
        <taxon>Pseudomonadota</taxon>
        <taxon>Gammaproteobacteria</taxon>
        <taxon>Alteromonadales</taxon>
        <taxon>Shewanellaceae</taxon>
        <taxon>Shewanella</taxon>
    </lineage>
</organism>
<reference evidence="1 2" key="1">
    <citation type="submission" date="2007-03" db="EMBL/GenBank/DDBJ databases">
        <title>Complete sequence of Shewanella loihica PV-4.</title>
        <authorList>
            <consortium name="US DOE Joint Genome Institute"/>
            <person name="Copeland A."/>
            <person name="Lucas S."/>
            <person name="Lapidus A."/>
            <person name="Barry K."/>
            <person name="Detter J.C."/>
            <person name="Glavina del Rio T."/>
            <person name="Hammon N."/>
            <person name="Israni S."/>
            <person name="Dalin E."/>
            <person name="Tice H."/>
            <person name="Pitluck S."/>
            <person name="Chain P."/>
            <person name="Malfatti S."/>
            <person name="Shin M."/>
            <person name="Vergez L."/>
            <person name="Schmutz J."/>
            <person name="Larimer F."/>
            <person name="Land M."/>
            <person name="Hauser L."/>
            <person name="Kyrpides N."/>
            <person name="Mikhailova N."/>
            <person name="Romine M.F."/>
            <person name="Serres G."/>
            <person name="Fredrickson J."/>
            <person name="Tiedje J."/>
            <person name="Richardson P."/>
        </authorList>
    </citation>
    <scope>NUCLEOTIDE SEQUENCE [LARGE SCALE GENOMIC DNA]</scope>
    <source>
        <strain evidence="2">ATCC BAA-1088 / PV-4</strain>
    </source>
</reference>
<dbReference type="STRING" id="323850.Shew_2944"/>
<gene>
    <name evidence="1" type="ordered locus">Shew_2944</name>
</gene>
<accession>A3QH62</accession>
<sequence length="107" mass="12045">MGITRWVEKGAELPLYHILVDRGASVSGDHPIIRQVLALFPEQEKQVVVSDSLSSTKEVFWDMRSLRLPKVACAISSAPIAVLEQESKAKRELWQHIWESDAYDANA</sequence>
<dbReference type="KEGG" id="slo:Shew_2944"/>
<dbReference type="InterPro" id="IPR036654">
    <property type="entry name" value="DNA_pol_III_psi_sf"/>
</dbReference>
<dbReference type="GO" id="GO:0003887">
    <property type="term" value="F:DNA-directed DNA polymerase activity"/>
    <property type="evidence" value="ECO:0007669"/>
    <property type="project" value="InterPro"/>
</dbReference>
<protein>
    <recommendedName>
        <fullName evidence="3">DNA polymerase III subunit psi</fullName>
    </recommendedName>
</protein>